<organism evidence="1 2">
    <name type="scientific">Vagococcus allomyrinae</name>
    <dbReference type="NCBI Taxonomy" id="2794353"/>
    <lineage>
        <taxon>Bacteria</taxon>
        <taxon>Bacillati</taxon>
        <taxon>Bacillota</taxon>
        <taxon>Bacilli</taxon>
        <taxon>Lactobacillales</taxon>
        <taxon>Enterococcaceae</taxon>
        <taxon>Vagococcus</taxon>
    </lineage>
</organism>
<dbReference type="Proteomes" id="UP000674938">
    <property type="component" value="Unassembled WGS sequence"/>
</dbReference>
<name>A0A940PF45_9ENTE</name>
<evidence type="ECO:0000313" key="1">
    <source>
        <dbReference type="EMBL" id="MBP1042381.1"/>
    </source>
</evidence>
<gene>
    <name evidence="1" type="ORF">I6N95_15275</name>
</gene>
<comment type="caution">
    <text evidence="1">The sequence shown here is derived from an EMBL/GenBank/DDBJ whole genome shotgun (WGS) entry which is preliminary data.</text>
</comment>
<keyword evidence="2" id="KW-1185">Reference proteome</keyword>
<reference evidence="1" key="1">
    <citation type="submission" date="2020-12" db="EMBL/GenBank/DDBJ databases">
        <title>Vagococcus allomyrinae sp. nov. and Enterococcus lavae sp. nov., isolated from the larvae of Allomyrina dichotoma.</title>
        <authorList>
            <person name="Lee S.D."/>
        </authorList>
    </citation>
    <scope>NUCLEOTIDE SEQUENCE</scope>
    <source>
        <strain evidence="1">BWB3-3</strain>
    </source>
</reference>
<evidence type="ECO:0000313" key="2">
    <source>
        <dbReference type="Proteomes" id="UP000674938"/>
    </source>
</evidence>
<sequence>MCKIYVEKSMKNVNFIIYNLFFDRKRSVISVEELQSLLKEYEIELSSNEIRKKIQPFIASGLVIDNYDSYSIVSHNGIAM</sequence>
<dbReference type="RefSeq" id="WP_209529517.1">
    <property type="nucleotide sequence ID" value="NZ_JAEEGA010000010.1"/>
</dbReference>
<accession>A0A940PF45</accession>
<dbReference type="AlphaFoldDB" id="A0A940PF45"/>
<dbReference type="EMBL" id="JAEEGA010000010">
    <property type="protein sequence ID" value="MBP1042381.1"/>
    <property type="molecule type" value="Genomic_DNA"/>
</dbReference>
<protein>
    <submittedName>
        <fullName evidence="1">Uncharacterized protein</fullName>
    </submittedName>
</protein>
<proteinExistence type="predicted"/>